<comment type="caution">
    <text evidence="14">The sequence shown here is derived from an EMBL/GenBank/DDBJ whole genome shotgun (WGS) entry which is preliminary data.</text>
</comment>
<dbReference type="Pfam" id="PF07660">
    <property type="entry name" value="STN"/>
    <property type="match status" value="1"/>
</dbReference>
<name>A0A5B2W2C7_9BACT</name>
<dbReference type="Pfam" id="PF13715">
    <property type="entry name" value="CarbopepD_reg_2"/>
    <property type="match status" value="1"/>
</dbReference>
<keyword evidence="3 11" id="KW-1134">Transmembrane beta strand</keyword>
<dbReference type="InterPro" id="IPR037066">
    <property type="entry name" value="Plug_dom_sf"/>
</dbReference>
<dbReference type="PANTHER" id="PTHR32552:SF68">
    <property type="entry name" value="FERRICHROME OUTER MEMBRANE TRANSPORTER_PHAGE RECEPTOR"/>
    <property type="match status" value="1"/>
</dbReference>
<evidence type="ECO:0000256" key="2">
    <source>
        <dbReference type="ARBA" id="ARBA00022448"/>
    </source>
</evidence>
<gene>
    <name evidence="14" type="ORF">F0L74_00250</name>
</gene>
<feature type="chain" id="PRO_5022671992" evidence="12">
    <location>
        <begin position="18"/>
        <end position="1100"/>
    </location>
</feature>
<evidence type="ECO:0000313" key="15">
    <source>
        <dbReference type="Proteomes" id="UP000324611"/>
    </source>
</evidence>
<dbReference type="InterPro" id="IPR039426">
    <property type="entry name" value="TonB-dep_rcpt-like"/>
</dbReference>
<organism evidence="14 15">
    <name type="scientific">Chitinophaga agrisoli</name>
    <dbReference type="NCBI Taxonomy" id="2607653"/>
    <lineage>
        <taxon>Bacteria</taxon>
        <taxon>Pseudomonadati</taxon>
        <taxon>Bacteroidota</taxon>
        <taxon>Chitinophagia</taxon>
        <taxon>Chitinophagales</taxon>
        <taxon>Chitinophagaceae</taxon>
        <taxon>Chitinophaga</taxon>
    </lineage>
</organism>
<evidence type="ECO:0000259" key="13">
    <source>
        <dbReference type="SMART" id="SM00965"/>
    </source>
</evidence>
<evidence type="ECO:0000256" key="11">
    <source>
        <dbReference type="PROSITE-ProRule" id="PRU01360"/>
    </source>
</evidence>
<dbReference type="InterPro" id="IPR012910">
    <property type="entry name" value="Plug_dom"/>
</dbReference>
<evidence type="ECO:0000256" key="6">
    <source>
        <dbReference type="ARBA" id="ARBA00022729"/>
    </source>
</evidence>
<evidence type="ECO:0000256" key="1">
    <source>
        <dbReference type="ARBA" id="ARBA00004571"/>
    </source>
</evidence>
<keyword evidence="9 11" id="KW-0472">Membrane</keyword>
<keyword evidence="8" id="KW-0406">Ion transport</keyword>
<dbReference type="Gene3D" id="2.40.170.20">
    <property type="entry name" value="TonB-dependent receptor, beta-barrel domain"/>
    <property type="match status" value="1"/>
</dbReference>
<dbReference type="SMART" id="SM00965">
    <property type="entry name" value="STN"/>
    <property type="match status" value="1"/>
</dbReference>
<dbReference type="GO" id="GO:0015344">
    <property type="term" value="F:siderophore uptake transmembrane transporter activity"/>
    <property type="evidence" value="ECO:0007669"/>
    <property type="project" value="TreeGrafter"/>
</dbReference>
<feature type="domain" description="Secretin/TonB short N-terminal" evidence="13">
    <location>
        <begin position="46"/>
        <end position="97"/>
    </location>
</feature>
<evidence type="ECO:0000313" key="14">
    <source>
        <dbReference type="EMBL" id="KAA2245791.1"/>
    </source>
</evidence>
<comment type="subcellular location">
    <subcellularLocation>
        <location evidence="1 11">Cell outer membrane</location>
        <topology evidence="1 11">Multi-pass membrane protein</topology>
    </subcellularLocation>
</comment>
<accession>A0A5B2W2C7</accession>
<dbReference type="Proteomes" id="UP000324611">
    <property type="component" value="Unassembled WGS sequence"/>
</dbReference>
<dbReference type="InterPro" id="IPR023997">
    <property type="entry name" value="TonB-dep_OMP_SusC/RagA_CS"/>
</dbReference>
<dbReference type="SUPFAM" id="SSF49464">
    <property type="entry name" value="Carboxypeptidase regulatory domain-like"/>
    <property type="match status" value="1"/>
</dbReference>
<reference evidence="14 15" key="2">
    <citation type="submission" date="2019-09" db="EMBL/GenBank/DDBJ databases">
        <authorList>
            <person name="Jin C."/>
        </authorList>
    </citation>
    <scope>NUCLEOTIDE SEQUENCE [LARGE SCALE GENOMIC DNA]</scope>
    <source>
        <strain evidence="14 15">BN140078</strain>
    </source>
</reference>
<dbReference type="PANTHER" id="PTHR32552">
    <property type="entry name" value="FERRICHROME IRON RECEPTOR-RELATED"/>
    <property type="match status" value="1"/>
</dbReference>
<dbReference type="InterPro" id="IPR041700">
    <property type="entry name" value="OMP_b-brl_3"/>
</dbReference>
<proteinExistence type="inferred from homology"/>
<evidence type="ECO:0000256" key="3">
    <source>
        <dbReference type="ARBA" id="ARBA00022452"/>
    </source>
</evidence>
<dbReference type="Gene3D" id="3.55.50.30">
    <property type="match status" value="1"/>
</dbReference>
<dbReference type="AlphaFoldDB" id="A0A5B2W2C7"/>
<dbReference type="GO" id="GO:0009279">
    <property type="term" value="C:cell outer membrane"/>
    <property type="evidence" value="ECO:0007669"/>
    <property type="project" value="UniProtKB-SubCell"/>
</dbReference>
<dbReference type="EMBL" id="VUOC01000001">
    <property type="protein sequence ID" value="KAA2245791.1"/>
    <property type="molecule type" value="Genomic_DNA"/>
</dbReference>
<comment type="similarity">
    <text evidence="11">Belongs to the TonB-dependent receptor family.</text>
</comment>
<dbReference type="InterPro" id="IPR011662">
    <property type="entry name" value="Secretin/TonB_short_N"/>
</dbReference>
<sequence length="1100" mass="118764">MKLTTLFLLVGFLQVSASGYSQKITLAKKNVPLSRVFADIQAQSGFSLLYDNKLIKQAKNIDINVKEASVDEVLAACLKGLPLTYEVAGKIIIIKAKAAAAAPAPQPPQTVQGTVKDESGQPLIGAVVYIKELKRGAQVSPTGAFTIANIDPGTYTVTISFLGYQPQEKQITVGNEAVNIDIVMQQAINQLKDIVVVTALGVKRSEKSVTYATQQVGGNELTKAKTSNLVNTLSGKVAGLSISPSASGVGGSSKVVLRGNKSGLQSNQALYVIDGVPMNNTVTNQPTTSFGGSTNYDGGDPISNLNPDDIESISVLKGASAAALYGSQGANGVILITTKSGKAGKLTVNASSVYTLDQAVSKPEFQNSYGQTKEGSTQSWGGKITNGGHDNLGDFFQTGQNWTNSVSLSAGTDKAQSYFSYANTSAKGIEPGNKLGRNNITFKETGHFFNDKLTVEADVNYVTQKIDNQPLAGFYTNPLTGLYLFPRGVNLAPYKSGFESINLGTGLPVQNWGFNEDIQQNPWWITNRNTNSLDRNRILLNASVKYDVLSWLNIQARGSIDRVNDVFEQKLFDGTNTVIAPKNGGYTYRNGVNTQQYGDLIANFNVPLSGKFKVTGLVGTSVRDVKTTGEFFSSQQDGLVLPNIFTIQNFKVLNPKNSGTMQEKHSQWQSVFASANLSFNDWVYLDLTARNDWASNLAYTNDLSYFYPSAGLSFILSQMVKLPEVISYAKVRGSFAQVGNSPDAYTSRPAPFTLGAGGNAVINTLAPFAELKPEKTNSLELGTQWRFFDNRLNFDFTFYKTNTKNQTLQIDASQATFYNNFYINAGNIRNQGVEISLGFDAVNTGKFKWNTALNYSYNDNKVLALDPSVSYFTLSGNSGTNYESKFAVGGAFGDFYGTVLQRDKQGRVMLDSTGAPIQQGGAFSYLGNANTLWQLGWNNNLTYGNFSLSFLIDGKFGGHVMSLTQAFMDQYGVSKATGDARDAGGVFVDAVDATGNAVNVVDAEKWYQKVGGRNGVTGNYIYSASVIRLREVALNYAIPLENKFVKGLKVGLVGRNLAYFSKKAPFDPEMTLSTGNGLSGVDIFMPPATRSFGLSVNATF</sequence>
<dbReference type="Pfam" id="PF14905">
    <property type="entry name" value="OMP_b-brl_3"/>
    <property type="match status" value="1"/>
</dbReference>
<dbReference type="NCBIfam" id="TIGR04056">
    <property type="entry name" value="OMP_RagA_SusC"/>
    <property type="match status" value="1"/>
</dbReference>
<feature type="signal peptide" evidence="12">
    <location>
        <begin position="1"/>
        <end position="17"/>
    </location>
</feature>
<reference evidence="14 15" key="1">
    <citation type="submission" date="2019-09" db="EMBL/GenBank/DDBJ databases">
        <title>Chitinophaga ginsengihumi sp. nov., isolated from soil of ginseng rhizosphere.</title>
        <authorList>
            <person name="Lee J."/>
        </authorList>
    </citation>
    <scope>NUCLEOTIDE SEQUENCE [LARGE SCALE GENOMIC DNA]</scope>
    <source>
        <strain evidence="14 15">BN140078</strain>
    </source>
</reference>
<dbReference type="Gene3D" id="2.60.40.1120">
    <property type="entry name" value="Carboxypeptidase-like, regulatory domain"/>
    <property type="match status" value="1"/>
</dbReference>
<evidence type="ECO:0000256" key="7">
    <source>
        <dbReference type="ARBA" id="ARBA00023004"/>
    </source>
</evidence>
<keyword evidence="10 11" id="KW-0998">Cell outer membrane</keyword>
<dbReference type="Gene3D" id="2.170.130.10">
    <property type="entry name" value="TonB-dependent receptor, plug domain"/>
    <property type="match status" value="1"/>
</dbReference>
<dbReference type="SUPFAM" id="SSF56935">
    <property type="entry name" value="Porins"/>
    <property type="match status" value="1"/>
</dbReference>
<evidence type="ECO:0000256" key="9">
    <source>
        <dbReference type="ARBA" id="ARBA00023136"/>
    </source>
</evidence>
<keyword evidence="4" id="KW-0410">Iron transport</keyword>
<evidence type="ECO:0000256" key="4">
    <source>
        <dbReference type="ARBA" id="ARBA00022496"/>
    </source>
</evidence>
<keyword evidence="15" id="KW-1185">Reference proteome</keyword>
<dbReference type="NCBIfam" id="TIGR04057">
    <property type="entry name" value="SusC_RagA_signa"/>
    <property type="match status" value="1"/>
</dbReference>
<dbReference type="PROSITE" id="PS52016">
    <property type="entry name" value="TONB_DEPENDENT_REC_3"/>
    <property type="match status" value="1"/>
</dbReference>
<evidence type="ECO:0000256" key="5">
    <source>
        <dbReference type="ARBA" id="ARBA00022692"/>
    </source>
</evidence>
<evidence type="ECO:0000256" key="12">
    <source>
        <dbReference type="SAM" id="SignalP"/>
    </source>
</evidence>
<keyword evidence="2 11" id="KW-0813">Transport</keyword>
<evidence type="ECO:0000256" key="8">
    <source>
        <dbReference type="ARBA" id="ARBA00023065"/>
    </source>
</evidence>
<keyword evidence="7" id="KW-0408">Iron</keyword>
<dbReference type="InterPro" id="IPR023996">
    <property type="entry name" value="TonB-dep_OMP_SusC/RagA"/>
</dbReference>
<dbReference type="Pfam" id="PF07715">
    <property type="entry name" value="Plug"/>
    <property type="match status" value="1"/>
</dbReference>
<keyword evidence="5 11" id="KW-0812">Transmembrane</keyword>
<keyword evidence="6 12" id="KW-0732">Signal</keyword>
<dbReference type="InterPro" id="IPR008969">
    <property type="entry name" value="CarboxyPept-like_regulatory"/>
</dbReference>
<evidence type="ECO:0000256" key="10">
    <source>
        <dbReference type="ARBA" id="ARBA00023237"/>
    </source>
</evidence>
<protein>
    <submittedName>
        <fullName evidence="14">SusC/RagA family TonB-linked outer membrane protein</fullName>
    </submittedName>
</protein>
<dbReference type="InterPro" id="IPR036942">
    <property type="entry name" value="Beta-barrel_TonB_sf"/>
</dbReference>